<evidence type="ECO:0000256" key="6">
    <source>
        <dbReference type="ARBA" id="ARBA00023015"/>
    </source>
</evidence>
<organism evidence="17 18">
    <name type="scientific">Tigriopus californicus</name>
    <name type="common">Marine copepod</name>
    <dbReference type="NCBI Taxonomy" id="6832"/>
    <lineage>
        <taxon>Eukaryota</taxon>
        <taxon>Metazoa</taxon>
        <taxon>Ecdysozoa</taxon>
        <taxon>Arthropoda</taxon>
        <taxon>Crustacea</taxon>
        <taxon>Multicrustacea</taxon>
        <taxon>Hexanauplia</taxon>
        <taxon>Copepoda</taxon>
        <taxon>Harpacticoida</taxon>
        <taxon>Harpacticidae</taxon>
        <taxon>Tigriopus</taxon>
    </lineage>
</organism>
<feature type="region of interest" description="Disordered" evidence="14">
    <location>
        <begin position="306"/>
        <end position="327"/>
    </location>
</feature>
<feature type="DNA-binding region" description="Homeobox" evidence="12">
    <location>
        <begin position="2489"/>
        <end position="2548"/>
    </location>
</feature>
<feature type="compositionally biased region" description="Polar residues" evidence="14">
    <location>
        <begin position="1540"/>
        <end position="1553"/>
    </location>
</feature>
<feature type="compositionally biased region" description="Basic and acidic residues" evidence="14">
    <location>
        <begin position="1795"/>
        <end position="1809"/>
    </location>
</feature>
<keyword evidence="3" id="KW-0677">Repeat</keyword>
<feature type="compositionally biased region" description="Polar residues" evidence="14">
    <location>
        <begin position="1810"/>
        <end position="1822"/>
    </location>
</feature>
<proteinExistence type="predicted"/>
<feature type="domain" description="Homeobox" evidence="15">
    <location>
        <begin position="2216"/>
        <end position="2276"/>
    </location>
</feature>
<feature type="DNA-binding region" description="Homeobox" evidence="12">
    <location>
        <begin position="1936"/>
        <end position="1995"/>
    </location>
</feature>
<dbReference type="FunFam" id="1.10.10.60:FF:000080">
    <property type="entry name" value="Zinc finger homeobox protein 2"/>
    <property type="match status" value="1"/>
</dbReference>
<dbReference type="InterPro" id="IPR036236">
    <property type="entry name" value="Znf_C2H2_sf"/>
</dbReference>
<dbReference type="InterPro" id="IPR017970">
    <property type="entry name" value="Homeobox_CS"/>
</dbReference>
<feature type="compositionally biased region" description="Low complexity" evidence="14">
    <location>
        <begin position="1020"/>
        <end position="1032"/>
    </location>
</feature>
<feature type="region of interest" description="Disordered" evidence="14">
    <location>
        <begin position="1371"/>
        <end position="1416"/>
    </location>
</feature>
<feature type="compositionally biased region" description="Polar residues" evidence="14">
    <location>
        <begin position="1775"/>
        <end position="1792"/>
    </location>
</feature>
<feature type="domain" description="C2H2-type" evidence="16">
    <location>
        <begin position="2019"/>
        <end position="2046"/>
    </location>
</feature>
<keyword evidence="6" id="KW-0805">Transcription regulation</keyword>
<dbReference type="InterPro" id="IPR051968">
    <property type="entry name" value="ZnFinger_Homeobox_TR"/>
</dbReference>
<evidence type="ECO:0000256" key="10">
    <source>
        <dbReference type="ARBA" id="ARBA00023242"/>
    </source>
</evidence>
<dbReference type="Pfam" id="PF00096">
    <property type="entry name" value="zf-C2H2"/>
    <property type="match status" value="2"/>
</dbReference>
<dbReference type="InterPro" id="IPR001356">
    <property type="entry name" value="HD"/>
</dbReference>
<feature type="region of interest" description="Disordered" evidence="14">
    <location>
        <begin position="1533"/>
        <end position="1554"/>
    </location>
</feature>
<dbReference type="GO" id="GO:0000981">
    <property type="term" value="F:DNA-binding transcription factor activity, RNA polymerase II-specific"/>
    <property type="evidence" value="ECO:0007669"/>
    <property type="project" value="InterPro"/>
</dbReference>
<evidence type="ECO:0008006" key="19">
    <source>
        <dbReference type="Google" id="ProtNLM"/>
    </source>
</evidence>
<keyword evidence="10 12" id="KW-0539">Nucleus</keyword>
<feature type="region of interest" description="Disordered" evidence="14">
    <location>
        <begin position="2098"/>
        <end position="2129"/>
    </location>
</feature>
<dbReference type="InterPro" id="IPR013087">
    <property type="entry name" value="Znf_C2H2_type"/>
</dbReference>
<protein>
    <recommendedName>
        <fullName evidence="19">Zinc finger homeobox protein 4</fullName>
    </recommendedName>
</protein>
<feature type="region of interest" description="Disordered" evidence="14">
    <location>
        <begin position="1141"/>
        <end position="1174"/>
    </location>
</feature>
<feature type="domain" description="C2H2-type" evidence="16">
    <location>
        <begin position="1237"/>
        <end position="1268"/>
    </location>
</feature>
<dbReference type="PROSITE" id="PS00028">
    <property type="entry name" value="ZINC_FINGER_C2H2_1"/>
    <property type="match status" value="8"/>
</dbReference>
<dbReference type="SUPFAM" id="SSF57667">
    <property type="entry name" value="beta-beta-alpha zinc fingers"/>
    <property type="match status" value="4"/>
</dbReference>
<feature type="compositionally biased region" description="Polar residues" evidence="14">
    <location>
        <begin position="1921"/>
        <end position="1931"/>
    </location>
</feature>
<evidence type="ECO:0000256" key="5">
    <source>
        <dbReference type="ARBA" id="ARBA00022833"/>
    </source>
</evidence>
<gene>
    <name evidence="17" type="ORF">TCAL_11805</name>
</gene>
<feature type="compositionally biased region" description="Basic and acidic residues" evidence="14">
    <location>
        <begin position="1641"/>
        <end position="1656"/>
    </location>
</feature>
<keyword evidence="8 12" id="KW-0371">Homeobox</keyword>
<keyword evidence="7 12" id="KW-0238">DNA-binding</keyword>
<feature type="domain" description="Homeobox" evidence="15">
    <location>
        <begin position="1934"/>
        <end position="1994"/>
    </location>
</feature>
<dbReference type="GO" id="GO:0008270">
    <property type="term" value="F:zinc ion binding"/>
    <property type="evidence" value="ECO:0007669"/>
    <property type="project" value="UniProtKB-KW"/>
</dbReference>
<dbReference type="Proteomes" id="UP000318571">
    <property type="component" value="Chromosome 8"/>
</dbReference>
<feature type="compositionally biased region" description="Basic and acidic residues" evidence="14">
    <location>
        <begin position="2429"/>
        <end position="2453"/>
    </location>
</feature>
<feature type="compositionally biased region" description="Low complexity" evidence="14">
    <location>
        <begin position="1374"/>
        <end position="1389"/>
    </location>
</feature>
<dbReference type="PANTHER" id="PTHR45891">
    <property type="entry name" value="ZINC FINGER HOMEOBOX PROTEIN"/>
    <property type="match status" value="1"/>
</dbReference>
<dbReference type="SMART" id="SM00451">
    <property type="entry name" value="ZnF_U1"/>
    <property type="match status" value="5"/>
</dbReference>
<dbReference type="FunFam" id="3.30.160.60:FF:000081">
    <property type="entry name" value="Zinc finger homeobox protein 4"/>
    <property type="match status" value="1"/>
</dbReference>
<feature type="domain" description="C2H2-type" evidence="16">
    <location>
        <begin position="1558"/>
        <end position="1586"/>
    </location>
</feature>
<feature type="compositionally biased region" description="Basic and acidic residues" evidence="14">
    <location>
        <begin position="1165"/>
        <end position="1174"/>
    </location>
</feature>
<dbReference type="SMART" id="SM00355">
    <property type="entry name" value="ZnF_C2H2"/>
    <property type="match status" value="15"/>
</dbReference>
<keyword evidence="18" id="KW-1185">Reference proteome</keyword>
<evidence type="ECO:0000256" key="9">
    <source>
        <dbReference type="ARBA" id="ARBA00023163"/>
    </source>
</evidence>
<evidence type="ECO:0000256" key="1">
    <source>
        <dbReference type="ARBA" id="ARBA00004123"/>
    </source>
</evidence>
<evidence type="ECO:0000259" key="15">
    <source>
        <dbReference type="PROSITE" id="PS50071"/>
    </source>
</evidence>
<feature type="compositionally biased region" description="Polar residues" evidence="14">
    <location>
        <begin position="1847"/>
        <end position="1861"/>
    </location>
</feature>
<feature type="compositionally biased region" description="Basic and acidic residues" evidence="14">
    <location>
        <begin position="91"/>
        <end position="104"/>
    </location>
</feature>
<feature type="region of interest" description="Disordered" evidence="14">
    <location>
        <begin position="43"/>
        <end position="104"/>
    </location>
</feature>
<dbReference type="Pfam" id="PF00046">
    <property type="entry name" value="Homeodomain"/>
    <property type="match status" value="3"/>
</dbReference>
<feature type="compositionally biased region" description="Low complexity" evidence="14">
    <location>
        <begin position="1145"/>
        <end position="1156"/>
    </location>
</feature>
<dbReference type="CDD" id="cd00086">
    <property type="entry name" value="homeodomain"/>
    <property type="match status" value="3"/>
</dbReference>
<feature type="region of interest" description="Disordered" evidence="14">
    <location>
        <begin position="1906"/>
        <end position="1941"/>
    </location>
</feature>
<dbReference type="OMA" id="NPGPKES"/>
<evidence type="ECO:0000313" key="17">
    <source>
        <dbReference type="EMBL" id="TRY62061.1"/>
    </source>
</evidence>
<dbReference type="PANTHER" id="PTHR45891:SF3">
    <property type="entry name" value="ZINC FINGER PROTEIN 2"/>
    <property type="match status" value="1"/>
</dbReference>
<evidence type="ECO:0000256" key="13">
    <source>
        <dbReference type="RuleBase" id="RU000682"/>
    </source>
</evidence>
<dbReference type="PROSITE" id="PS00027">
    <property type="entry name" value="HOMEOBOX_1"/>
    <property type="match status" value="1"/>
</dbReference>
<evidence type="ECO:0000313" key="18">
    <source>
        <dbReference type="Proteomes" id="UP000318571"/>
    </source>
</evidence>
<feature type="region of interest" description="Disordered" evidence="14">
    <location>
        <begin position="1191"/>
        <end position="1214"/>
    </location>
</feature>
<keyword evidence="5" id="KW-0862">Zinc</keyword>
<dbReference type="GO" id="GO:0005634">
    <property type="term" value="C:nucleus"/>
    <property type="evidence" value="ECO:0007669"/>
    <property type="project" value="UniProtKB-SubCell"/>
</dbReference>
<feature type="domain" description="C2H2-type" evidence="16">
    <location>
        <begin position="1301"/>
        <end position="1330"/>
    </location>
</feature>
<feature type="region of interest" description="Disordered" evidence="14">
    <location>
        <begin position="2418"/>
        <end position="2488"/>
    </location>
</feature>
<evidence type="ECO:0000256" key="8">
    <source>
        <dbReference type="ARBA" id="ARBA00023155"/>
    </source>
</evidence>
<dbReference type="SMART" id="SM00389">
    <property type="entry name" value="HOX"/>
    <property type="match status" value="3"/>
</dbReference>
<dbReference type="InterPro" id="IPR003604">
    <property type="entry name" value="Matrin/U1-like-C_Znf_C2H2"/>
</dbReference>
<keyword evidence="2" id="KW-0479">Metal-binding</keyword>
<feature type="compositionally biased region" description="Polar residues" evidence="14">
    <location>
        <begin position="2475"/>
        <end position="2488"/>
    </location>
</feature>
<evidence type="ECO:0000256" key="12">
    <source>
        <dbReference type="PROSITE-ProRule" id="PRU00108"/>
    </source>
</evidence>
<comment type="caution">
    <text evidence="17">The sequence shown here is derived from an EMBL/GenBank/DDBJ whole genome shotgun (WGS) entry which is preliminary data.</text>
</comment>
<reference evidence="17 18" key="1">
    <citation type="journal article" date="2018" name="Nat. Ecol. Evol.">
        <title>Genomic signatures of mitonuclear coevolution across populations of Tigriopus californicus.</title>
        <authorList>
            <person name="Barreto F.S."/>
            <person name="Watson E.T."/>
            <person name="Lima T.G."/>
            <person name="Willett C.S."/>
            <person name="Edmands S."/>
            <person name="Li W."/>
            <person name="Burton R.S."/>
        </authorList>
    </citation>
    <scope>NUCLEOTIDE SEQUENCE [LARGE SCALE GENOMIC DNA]</scope>
    <source>
        <strain evidence="17 18">San Diego</strain>
    </source>
</reference>
<feature type="DNA-binding region" description="Homeobox" evidence="12">
    <location>
        <begin position="2218"/>
        <end position="2277"/>
    </location>
</feature>
<feature type="region of interest" description="Disordered" evidence="14">
    <location>
        <begin position="1017"/>
        <end position="1040"/>
    </location>
</feature>
<evidence type="ECO:0000256" key="4">
    <source>
        <dbReference type="ARBA" id="ARBA00022771"/>
    </source>
</evidence>
<feature type="region of interest" description="Disordered" evidence="14">
    <location>
        <begin position="1771"/>
        <end position="1861"/>
    </location>
</feature>
<dbReference type="GO" id="GO:0000978">
    <property type="term" value="F:RNA polymerase II cis-regulatory region sequence-specific DNA binding"/>
    <property type="evidence" value="ECO:0007669"/>
    <property type="project" value="TreeGrafter"/>
</dbReference>
<evidence type="ECO:0000256" key="2">
    <source>
        <dbReference type="ARBA" id="ARBA00022723"/>
    </source>
</evidence>
<dbReference type="PROSITE" id="PS50071">
    <property type="entry name" value="HOMEOBOX_2"/>
    <property type="match status" value="3"/>
</dbReference>
<feature type="domain" description="C2H2-type" evidence="16">
    <location>
        <begin position="535"/>
        <end position="564"/>
    </location>
</feature>
<dbReference type="Pfam" id="PF24056">
    <property type="entry name" value="zf-C2H2_ZFHX3"/>
    <property type="match status" value="1"/>
</dbReference>
<feature type="domain" description="Homeobox" evidence="15">
    <location>
        <begin position="2487"/>
        <end position="2547"/>
    </location>
</feature>
<keyword evidence="9" id="KW-0804">Transcription</keyword>
<name>A0A553N9D0_TIGCA</name>
<dbReference type="Gene3D" id="1.10.10.60">
    <property type="entry name" value="Homeodomain-like"/>
    <property type="match status" value="4"/>
</dbReference>
<dbReference type="Gene3D" id="3.30.160.60">
    <property type="entry name" value="Classic Zinc Finger"/>
    <property type="match status" value="3"/>
</dbReference>
<feature type="region of interest" description="Disordered" evidence="14">
    <location>
        <begin position="1600"/>
        <end position="1662"/>
    </location>
</feature>
<dbReference type="PROSITE" id="PS50157">
    <property type="entry name" value="ZINC_FINGER_C2H2_2"/>
    <property type="match status" value="6"/>
</dbReference>
<feature type="compositionally biased region" description="Basic and acidic residues" evidence="14">
    <location>
        <begin position="74"/>
        <end position="83"/>
    </location>
</feature>
<evidence type="ECO:0000256" key="14">
    <source>
        <dbReference type="SAM" id="MobiDB-lite"/>
    </source>
</evidence>
<dbReference type="SUPFAM" id="SSF46689">
    <property type="entry name" value="Homeodomain-like"/>
    <property type="match status" value="4"/>
</dbReference>
<sequence length="2655" mass="295342">MSSIEAHQASGSGGIVPQTAPAAVSSQENNSIVSLPFNICRNQSSYTTPSSSHDDLKSSSQETPFDGVNLANGECEKQTRRNESSYNPCDVENKLSAKPKDECDTNRDVEKFGGKIVYTRNGSAYIIATPDISDEEFVAKHEGTIMDSLDPTDPKVGQESPAYPVISNAVYITKSEAYYKALQSQACELGLERRLPDPPYDTPIVHSYKVISMHQEEKPAKGDHQSSISPVIPDFATPVVPIKPILMCFICKLSFGFADSFQTHCEQEHHLELKNQEKLIMESKNASAIIQMVKTESTQTPTVSFLEPVSTTTPPPLSNESSHSEDVSKANNECKENLSHSVIKGLLSAALTSQMAAAAAVSSVSGASTTASSLADIPRSSAFCSMSPSGLGSPLESMPFPMSLRRSFTPNEAVGSPVSSIHPSSIPSNANMLQGTTIGACPDHVNGRKAGVECHNCDVILNRMPGSMGWNTARNSCKTLKCPKCNWHYKYQETLEIHMKEKHPESETSCIYCITSQQHPRLARGETYTCGYKPYRCEVCNYSTTTKGNLSIHMQSDKHLNNMQELQNGGLLTNHDGQRLPGSTFVGGMSKAKSSWKCDVCNYETSVARNLRIHMTSEKHTHNILVLQQNLKNAGQINQEGRNLSPIPGFYPMFPGLDQMNPSPPVSYPNSPDKNFMLQNQPEAALADMAYLQAVMMQLVNSGYAFGSRPPFGNIERPCIPPMNMNPGSETFTEPEDPNPSTLFSCCICRDFGCESFDQLSQHLTQDRSKGGEMEVSIFLAGNFICKLCNYKTTLKANFQLHCKTDKHLQRLAIFNHIKEGGQRNEWKLKHMNTSNPVHVRCNACDFETFSLHKLQLHGANQGHEISTVLFTHLKNAEANTSSEKRTYRCSLCNFGSSSKIKLMQHVRTSSHLQMEQIHQMKKRSEGMDENTEIGEIFQVHENKEPLERAHSDLKSPMGGKRRLSSPVQEKKCPLCQELHSDYLSLEKHVNQVHSVNPDGLKRLMVLIDGCRWLAATDKSSSSPPSSTTSSPFKDEEKGTNLGTVSEKHLYKFRCKKCSLAFKTREKMNFHAQYHIIRDLTKCRFCYRAFRSLPALINHLEDGHKDVPTDEMVHYKLELMTNPVLLAGVSGQGGLGLNQEGGGNTTASNNINGNNGMVEAGPEEANNRESESKAIEDDSNLMAMAAMTTTSATMGGGGKEDKKTAPNLTQDKGSPFRKLEKTLHYPMEKYLDPNRPYKCDVCKESFTQKNILLVHYNSVSHLHKLKKSLQEQKGLPTTGSQLENAINNLRKDDDDGESKPFKCNICKVAYSQCSTLDIHVRSVLHQTRAARIQELAFSGQIDLSQPLMEHSDQSLNLDPGTHVGLDSLSFKAQSSPRVPSRNSPSSDNVISRHAQNRPLNSRELDDSLSPASPTSKSMTDLLLANQDQAQQNQHLLSFLQSLPNLTSGSDGSLPIKSEELKTLLNSPDSKRSQVLKNLLQNYGFELVMQFNEYHQRRIQKEKEEADKLINEKESPALEMKETPKPLVQVKVEQPKLGSGPTAQSISDTDSSNLIEPKSKCPICNKQFSSIWVLKAHSEEIHKTVVPPEFLERYAKEIRGNIDMESDSESKEEPNKTSKERSVSDSENSLNTPSPKYQNDTVSDRTETDQESSHQEHPAVSSSIAQNAFQKALSAAQQQSQSINPFMLQISQLQGMNPLVAMNLQPPLIPPNRFNGTEEAISVMTGKTGLPPKVIKHWFRNTLFKERQKNKDSPYNFNNPPSTLLNLEEYEKSNDSRLSATTPGPICTSNSNGPGEDAKLEENTSERHANEMSTPTPTHNMANKSAMEDSFQPSSTSSTPGLPPGSPMSVNNSIESPSLNGSALSHMFSNQIGQNSQGLLSQQSLAPNFPLIPTSLGNMTGQIPNFLNPLSSMMGGGELHSGQRSPQSQHGTPSPGKRANRTRFTDYQIKVLQEFFENNAYPKDDDLEYLSKLLHLSPRVIVVWFQNARQKARKIYENQPPLDPAEDGSGRFTRTPGLNYQCKKCLLVFQRYYELIRHQKQHCFKEEDAKRSAQAQKAAAQAAAQFSSATTCGSTVLTPHSEDSNSSFCMDRRMSSPMMFNNNAGGRQSFDGSDDSPMESPFRQEDDGKKITPSMFDQLTRANPLENMDKVAATASFPTYSTSSPFGLLQQKAFNHFSCKDRDSDDFDNESITSSPSSKRKLSDDGDMEEKDESGQPRDKRLRTTILPEQLDFLYQKYQIESNPSRKMLEQIANEVGLRKRVVQVWFQNTRARERKGQFRAHQQVINKRCPFCPALFKVRSALESHLGTKHSDQYIKGEIIIDELPDAEEFSSENEFPKPANTGGPMMRLQNSEFQPIASPVHDLGESMRKYYEDTMKRYMNDLQTSGALQEQNLSSNMKRDSPALDLSSLYCQPAMDLTNNRNFNNENPEEHSESTMETIENRMSDADDENHNLDGNMSPSSPAHHHHGGEGDSSCGNGKSNHDQMSNSKRFRTQMSNIQIKVMKSVFEHHKTPTMSECSTLGKTIGLQKRVVQVWFQNARAKEKKIKQQLQKLMGHEPANFPVAKECLVCGVPCPSEDHMFSKDHLHKIMKAMEEGQIEPESPGEKLNALLVQLQSTMAPSNMSNTKSAVSEVQQTTNANFNSVGSTRESPCNL</sequence>
<evidence type="ECO:0000259" key="16">
    <source>
        <dbReference type="PROSITE" id="PS50157"/>
    </source>
</evidence>
<dbReference type="EMBL" id="VCGU01000459">
    <property type="protein sequence ID" value="TRY62061.1"/>
    <property type="molecule type" value="Genomic_DNA"/>
</dbReference>
<dbReference type="InterPro" id="IPR009057">
    <property type="entry name" value="Homeodomain-like_sf"/>
</dbReference>
<accession>A0A553N9D0</accession>
<comment type="subcellular location">
    <subcellularLocation>
        <location evidence="1 12 13">Nucleus</location>
    </subcellularLocation>
</comment>
<feature type="compositionally biased region" description="Basic and acidic residues" evidence="14">
    <location>
        <begin position="1600"/>
        <end position="1623"/>
    </location>
</feature>
<keyword evidence="4 11" id="KW-0863">Zinc-finger</keyword>
<feature type="domain" description="C2H2-type" evidence="16">
    <location>
        <begin position="1053"/>
        <end position="1075"/>
    </location>
</feature>
<evidence type="ECO:0000256" key="11">
    <source>
        <dbReference type="PROSITE-ProRule" id="PRU00042"/>
    </source>
</evidence>
<evidence type="ECO:0000256" key="7">
    <source>
        <dbReference type="ARBA" id="ARBA00023125"/>
    </source>
</evidence>
<evidence type="ECO:0000256" key="3">
    <source>
        <dbReference type="ARBA" id="ARBA00022737"/>
    </source>
</evidence>
<dbReference type="STRING" id="6832.A0A553N9D0"/>
<feature type="compositionally biased region" description="Polar residues" evidence="14">
    <location>
        <begin position="1624"/>
        <end position="1640"/>
    </location>
</feature>
<feature type="region of interest" description="Disordered" evidence="14">
    <location>
        <begin position="2184"/>
        <end position="2222"/>
    </location>
</feature>
<feature type="region of interest" description="Disordered" evidence="14">
    <location>
        <begin position="1"/>
        <end position="28"/>
    </location>
</feature>